<organism evidence="2 3">
    <name type="scientific">Actinacidiphila rubida</name>
    <dbReference type="NCBI Taxonomy" id="310780"/>
    <lineage>
        <taxon>Bacteria</taxon>
        <taxon>Bacillati</taxon>
        <taxon>Actinomycetota</taxon>
        <taxon>Actinomycetes</taxon>
        <taxon>Kitasatosporales</taxon>
        <taxon>Streptomycetaceae</taxon>
        <taxon>Actinacidiphila</taxon>
    </lineage>
</organism>
<keyword evidence="1" id="KW-0732">Signal</keyword>
<name>A0A1H8IR36_9ACTN</name>
<feature type="signal peptide" evidence="1">
    <location>
        <begin position="1"/>
        <end position="19"/>
    </location>
</feature>
<sequence>MRAVAAAVLLGLTAGVAGCDASHSTAPSPAVTDPELRHLFDTHASALLHRDRTAFLAGIDPQARRYRARQQAVFANLAQVPLASWSYGLVRTDAFPLPPAADGVRRTAAEVRLDYRLSGYDTQPVETTEYVTLTRRAGHWYFAGDDDGTSSGHRSDVQLWDQGPVRVAHGAHSLVLGLAPDRALREYAADADRAVPAVTRSWGTDWPRRVVVEAPATLAQMAALLNVGATAYQGIAAVTTGELGVSAAPADRVLVNPEAFGLLSAFGKQVVLTHETTHVATRRSTDDHTPLWLSEGTADWVAYRDSGRGAPEIAPELAGDVRAGRVPGALPDAADFKAGSAKLAQAYEGAWLACRMIADQWSPQTLTAFYRAVAQGGTLDAHLHGALGLSTAEFTARWQAYLRKELA</sequence>
<gene>
    <name evidence="2" type="ORF">SAMN05216267_1008193</name>
</gene>
<protein>
    <recommendedName>
        <fullName evidence="4">Lipoprotein</fullName>
    </recommendedName>
</protein>
<dbReference type="PROSITE" id="PS51257">
    <property type="entry name" value="PROKAR_LIPOPROTEIN"/>
    <property type="match status" value="1"/>
</dbReference>
<keyword evidence="3" id="KW-1185">Reference proteome</keyword>
<reference evidence="2 3" key="1">
    <citation type="submission" date="2016-10" db="EMBL/GenBank/DDBJ databases">
        <authorList>
            <person name="de Groot N.N."/>
        </authorList>
    </citation>
    <scope>NUCLEOTIDE SEQUENCE [LARGE SCALE GENOMIC DNA]</scope>
    <source>
        <strain evidence="2 3">CGMCC 4.2026</strain>
    </source>
</reference>
<feature type="chain" id="PRO_5038966158" description="Lipoprotein" evidence="1">
    <location>
        <begin position="20"/>
        <end position="407"/>
    </location>
</feature>
<proteinExistence type="predicted"/>
<evidence type="ECO:0008006" key="4">
    <source>
        <dbReference type="Google" id="ProtNLM"/>
    </source>
</evidence>
<evidence type="ECO:0000313" key="3">
    <source>
        <dbReference type="Proteomes" id="UP000181951"/>
    </source>
</evidence>
<evidence type="ECO:0000256" key="1">
    <source>
        <dbReference type="SAM" id="SignalP"/>
    </source>
</evidence>
<dbReference type="EMBL" id="FODD01000008">
    <property type="protein sequence ID" value="SEN70467.1"/>
    <property type="molecule type" value="Genomic_DNA"/>
</dbReference>
<dbReference type="STRING" id="310780.SAMN05216267_1008193"/>
<evidence type="ECO:0000313" key="2">
    <source>
        <dbReference type="EMBL" id="SEN70467.1"/>
    </source>
</evidence>
<accession>A0A1H8IR36</accession>
<dbReference type="AlphaFoldDB" id="A0A1H8IR36"/>
<dbReference type="Proteomes" id="UP000181951">
    <property type="component" value="Unassembled WGS sequence"/>
</dbReference>